<feature type="non-terminal residue" evidence="1">
    <location>
        <position position="1"/>
    </location>
</feature>
<organism evidence="1 2">
    <name type="scientific">Caerostris extrusa</name>
    <name type="common">Bark spider</name>
    <name type="synonym">Caerostris bankana</name>
    <dbReference type="NCBI Taxonomy" id="172846"/>
    <lineage>
        <taxon>Eukaryota</taxon>
        <taxon>Metazoa</taxon>
        <taxon>Ecdysozoa</taxon>
        <taxon>Arthropoda</taxon>
        <taxon>Chelicerata</taxon>
        <taxon>Arachnida</taxon>
        <taxon>Araneae</taxon>
        <taxon>Araneomorphae</taxon>
        <taxon>Entelegynae</taxon>
        <taxon>Araneoidea</taxon>
        <taxon>Araneidae</taxon>
        <taxon>Caerostris</taxon>
    </lineage>
</organism>
<evidence type="ECO:0000313" key="2">
    <source>
        <dbReference type="Proteomes" id="UP001054945"/>
    </source>
</evidence>
<sequence length="63" mass="7493">SEKTRGTNQWSEDSKNVMWKKNPLCNRKPYHQINTENPHHGTCHPLKSEIKRITQKSLWHLIS</sequence>
<protein>
    <submittedName>
        <fullName evidence="1">Uncharacterized protein</fullName>
    </submittedName>
</protein>
<proteinExistence type="predicted"/>
<gene>
    <name evidence="1" type="ORF">CEXT_270071</name>
</gene>
<dbReference type="Proteomes" id="UP001054945">
    <property type="component" value="Unassembled WGS sequence"/>
</dbReference>
<dbReference type="AlphaFoldDB" id="A0AAV4X726"/>
<accession>A0AAV4X726</accession>
<evidence type="ECO:0000313" key="1">
    <source>
        <dbReference type="EMBL" id="GIY90701.1"/>
    </source>
</evidence>
<reference evidence="1 2" key="1">
    <citation type="submission" date="2021-06" db="EMBL/GenBank/DDBJ databases">
        <title>Caerostris extrusa draft genome.</title>
        <authorList>
            <person name="Kono N."/>
            <person name="Arakawa K."/>
        </authorList>
    </citation>
    <scope>NUCLEOTIDE SEQUENCE [LARGE SCALE GENOMIC DNA]</scope>
</reference>
<comment type="caution">
    <text evidence="1">The sequence shown here is derived from an EMBL/GenBank/DDBJ whole genome shotgun (WGS) entry which is preliminary data.</text>
</comment>
<name>A0AAV4X726_CAEEX</name>
<keyword evidence="2" id="KW-1185">Reference proteome</keyword>
<dbReference type="EMBL" id="BPLR01017342">
    <property type="protein sequence ID" value="GIY90701.1"/>
    <property type="molecule type" value="Genomic_DNA"/>
</dbReference>